<evidence type="ECO:0000256" key="8">
    <source>
        <dbReference type="PIRSR" id="PIRSR006468-1"/>
    </source>
</evidence>
<comment type="similarity">
    <text evidence="2">Belongs to the class-IV pyridoxal-phosphate-dependent aminotransferase family.</text>
</comment>
<dbReference type="PIRSF" id="PIRSF006468">
    <property type="entry name" value="BCAT1"/>
    <property type="match status" value="1"/>
</dbReference>
<dbReference type="InterPro" id="IPR043131">
    <property type="entry name" value="BCAT-like_N"/>
</dbReference>
<dbReference type="GO" id="GO:0008652">
    <property type="term" value="P:amino acid biosynthetic process"/>
    <property type="evidence" value="ECO:0007669"/>
    <property type="project" value="UniProtKB-KW"/>
</dbReference>
<keyword evidence="3" id="KW-0032">Aminotransferase</keyword>
<evidence type="ECO:0000313" key="9">
    <source>
        <dbReference type="EMBL" id="CEO94334.1"/>
    </source>
</evidence>
<dbReference type="EMBL" id="CDSF01000001">
    <property type="protein sequence ID" value="CEO94334.1"/>
    <property type="molecule type" value="Genomic_DNA"/>
</dbReference>
<dbReference type="InterPro" id="IPR033939">
    <property type="entry name" value="BCAT_family"/>
</dbReference>
<dbReference type="STRING" id="37360.A0A0G4IGM6"/>
<dbReference type="Gene3D" id="3.20.10.10">
    <property type="entry name" value="D-amino Acid Aminotransferase, subunit A, domain 2"/>
    <property type="match status" value="1"/>
</dbReference>
<evidence type="ECO:0000256" key="1">
    <source>
        <dbReference type="ARBA" id="ARBA00001933"/>
    </source>
</evidence>
<feature type="modified residue" description="N6-(pyridoxal phosphate)lysine" evidence="8">
    <location>
        <position position="247"/>
    </location>
</feature>
<dbReference type="PANTHER" id="PTHR11825">
    <property type="entry name" value="SUBGROUP IIII AMINOTRANSFERASE"/>
    <property type="match status" value="1"/>
</dbReference>
<keyword evidence="5" id="KW-0808">Transferase</keyword>
<evidence type="ECO:0000256" key="5">
    <source>
        <dbReference type="ARBA" id="ARBA00022679"/>
    </source>
</evidence>
<keyword evidence="6" id="KW-0663">Pyridoxal phosphate</keyword>
<gene>
    <name evidence="9" type="ORF">PBRA_000119</name>
</gene>
<dbReference type="Proteomes" id="UP000039324">
    <property type="component" value="Unassembled WGS sequence"/>
</dbReference>
<dbReference type="Pfam" id="PF01063">
    <property type="entry name" value="Aminotran_4"/>
    <property type="match status" value="1"/>
</dbReference>
<dbReference type="InterPro" id="IPR001544">
    <property type="entry name" value="Aminotrans_IV"/>
</dbReference>
<dbReference type="OMA" id="LTEVFAC"/>
<feature type="non-terminal residue" evidence="9">
    <location>
        <position position="1"/>
    </location>
</feature>
<dbReference type="GO" id="GO:0004084">
    <property type="term" value="F:branched-chain-amino-acid transaminase activity"/>
    <property type="evidence" value="ECO:0007669"/>
    <property type="project" value="InterPro"/>
</dbReference>
<evidence type="ECO:0008006" key="11">
    <source>
        <dbReference type="Google" id="ProtNLM"/>
    </source>
</evidence>
<organism evidence="9 10">
    <name type="scientific">Plasmodiophora brassicae</name>
    <name type="common">Clubroot disease agent</name>
    <dbReference type="NCBI Taxonomy" id="37360"/>
    <lineage>
        <taxon>Eukaryota</taxon>
        <taxon>Sar</taxon>
        <taxon>Rhizaria</taxon>
        <taxon>Endomyxa</taxon>
        <taxon>Phytomyxea</taxon>
        <taxon>Plasmodiophorida</taxon>
        <taxon>Plasmodiophoridae</taxon>
        <taxon>Plasmodiophora</taxon>
    </lineage>
</organism>
<dbReference type="PANTHER" id="PTHR11825:SF44">
    <property type="entry name" value="BRANCHED-CHAIN-AMINO-ACID AMINOTRANSFERASE"/>
    <property type="match status" value="1"/>
</dbReference>
<keyword evidence="10" id="KW-1185">Reference proteome</keyword>
<dbReference type="FunFam" id="3.20.10.10:FF:000004">
    <property type="entry name" value="Branched-chain-amino-acid aminotransferase"/>
    <property type="match status" value="1"/>
</dbReference>
<keyword evidence="4" id="KW-0028">Amino-acid biosynthesis</keyword>
<evidence type="ECO:0000256" key="6">
    <source>
        <dbReference type="ARBA" id="ARBA00022898"/>
    </source>
</evidence>
<evidence type="ECO:0000256" key="2">
    <source>
        <dbReference type="ARBA" id="ARBA00009320"/>
    </source>
</evidence>
<dbReference type="InterPro" id="IPR005786">
    <property type="entry name" value="B_amino_transII"/>
</dbReference>
<dbReference type="Gene3D" id="3.30.470.10">
    <property type="match status" value="1"/>
</dbReference>
<dbReference type="NCBIfam" id="NF009897">
    <property type="entry name" value="PRK13357.1"/>
    <property type="match status" value="1"/>
</dbReference>
<comment type="cofactor">
    <cofactor evidence="1">
        <name>pyridoxal 5'-phosphate</name>
        <dbReference type="ChEBI" id="CHEBI:597326"/>
    </cofactor>
</comment>
<dbReference type="InterPro" id="IPR036038">
    <property type="entry name" value="Aminotransferase-like"/>
</dbReference>
<proteinExistence type="inferred from homology"/>
<dbReference type="AlphaFoldDB" id="A0A0G4IGM6"/>
<evidence type="ECO:0000256" key="4">
    <source>
        <dbReference type="ARBA" id="ARBA00022605"/>
    </source>
</evidence>
<name>A0A0G4IGM6_PLABS</name>
<evidence type="ECO:0000313" key="10">
    <source>
        <dbReference type="Proteomes" id="UP000039324"/>
    </source>
</evidence>
<dbReference type="SUPFAM" id="SSF56752">
    <property type="entry name" value="D-aminoacid aminotransferase-like PLP-dependent enzymes"/>
    <property type="match status" value="1"/>
</dbReference>
<dbReference type="GO" id="GO:0009082">
    <property type="term" value="P:branched-chain amino acid biosynthetic process"/>
    <property type="evidence" value="ECO:0007669"/>
    <property type="project" value="UniProtKB-KW"/>
</dbReference>
<dbReference type="NCBIfam" id="TIGR01123">
    <property type="entry name" value="ilvE_II"/>
    <property type="match status" value="1"/>
</dbReference>
<dbReference type="OrthoDB" id="1732691at2759"/>
<sequence>LASGPHDRHVLTSRTLAGWIERRHRAPPDTCMMRSITTYLAPACARLMSTRPPTAVQITKTTSPKIKLPKEQLVFGKTFTDHLLTMDWSKPAGWTAPQITAYAPFCLDPAATVFHYALACFEGMKAYVDDDNQIRLFRPDMNMKRLLNSADRLVMPCPDEHIMLDGIKELVKLDKDWIPKGLGYSLYIRPTLISTYPFLGVAPSEAVRFYTIMSPVGPYYASGFKAVSLYADHEHVRAWPGGAGGSKIGANYAPAIKAQRLAMSRGFAQVLWLFGPDLQITEVGTMNQFFFFKNRDGEPELVTAPLTDGTILPGITRDSILTLCREWGEFKVSERKITLHEVMEAVEEDRMIEAFGSGTAAIVSPVKSVHFQGKDYPIPLDPKDPNGQAGALTQRISRTIMDIQYGKVDHPWSVIVK</sequence>
<dbReference type="CDD" id="cd01557">
    <property type="entry name" value="BCAT_beta_family"/>
    <property type="match status" value="1"/>
</dbReference>
<protein>
    <recommendedName>
        <fullName evidence="11">Branched-chain-amino-acid transaminase</fullName>
    </recommendedName>
</protein>
<accession>A0A0G4IGM6</accession>
<reference evidence="9 10" key="1">
    <citation type="submission" date="2015-02" db="EMBL/GenBank/DDBJ databases">
        <authorList>
            <person name="Chooi Y.-H."/>
        </authorList>
    </citation>
    <scope>NUCLEOTIDE SEQUENCE [LARGE SCALE GENOMIC DNA]</scope>
    <source>
        <strain evidence="9">E3</strain>
    </source>
</reference>
<keyword evidence="7" id="KW-0100">Branched-chain amino acid biosynthesis</keyword>
<dbReference type="InterPro" id="IPR043132">
    <property type="entry name" value="BCAT-like_C"/>
</dbReference>
<evidence type="ECO:0000256" key="7">
    <source>
        <dbReference type="ARBA" id="ARBA00023304"/>
    </source>
</evidence>
<evidence type="ECO:0000256" key="3">
    <source>
        <dbReference type="ARBA" id="ARBA00022576"/>
    </source>
</evidence>